<feature type="domain" description="PHD-type" evidence="15">
    <location>
        <begin position="811"/>
        <end position="925"/>
    </location>
</feature>
<dbReference type="InterPro" id="IPR046341">
    <property type="entry name" value="SET_dom_sf"/>
</dbReference>
<feature type="compositionally biased region" description="Low complexity" evidence="10">
    <location>
        <begin position="274"/>
        <end position="290"/>
    </location>
</feature>
<dbReference type="InterPro" id="IPR000313">
    <property type="entry name" value="PWWP_dom"/>
</dbReference>
<evidence type="ECO:0000256" key="6">
    <source>
        <dbReference type="ARBA" id="ARBA00022833"/>
    </source>
</evidence>
<dbReference type="SUPFAM" id="SSF57903">
    <property type="entry name" value="FYVE/PHD zinc finger"/>
    <property type="match status" value="2"/>
</dbReference>
<dbReference type="Gene3D" id="3.30.40.10">
    <property type="entry name" value="Zinc/RING finger domain, C3HC4 (zinc finger)"/>
    <property type="match status" value="3"/>
</dbReference>
<dbReference type="InterPro" id="IPR019786">
    <property type="entry name" value="Zinc_finger_PHD-type_CS"/>
</dbReference>
<feature type="domain" description="SET" evidence="12">
    <location>
        <begin position="1059"/>
        <end position="1175"/>
    </location>
</feature>
<feature type="compositionally biased region" description="Basic and acidic residues" evidence="10">
    <location>
        <begin position="62"/>
        <end position="76"/>
    </location>
</feature>
<keyword evidence="5 9" id="KW-0863">Zinc-finger</keyword>
<keyword evidence="7" id="KW-0156">Chromatin regulator</keyword>
<dbReference type="OMA" id="KISYCAH"/>
<keyword evidence="3" id="KW-0949">S-adenosyl-L-methionine</keyword>
<dbReference type="GO" id="GO:0008270">
    <property type="term" value="F:zinc ion binding"/>
    <property type="evidence" value="ECO:0007669"/>
    <property type="project" value="UniProtKB-KW"/>
</dbReference>
<dbReference type="Proteomes" id="UP000054558">
    <property type="component" value="Unassembled WGS sequence"/>
</dbReference>
<organism evidence="16 17">
    <name type="scientific">Klebsormidium nitens</name>
    <name type="common">Green alga</name>
    <name type="synonym">Ulothrix nitens</name>
    <dbReference type="NCBI Taxonomy" id="105231"/>
    <lineage>
        <taxon>Eukaryota</taxon>
        <taxon>Viridiplantae</taxon>
        <taxon>Streptophyta</taxon>
        <taxon>Klebsormidiophyceae</taxon>
        <taxon>Klebsormidiales</taxon>
        <taxon>Klebsormidiaceae</taxon>
        <taxon>Klebsormidium</taxon>
    </lineage>
</organism>
<keyword evidence="6" id="KW-0862">Zinc</keyword>
<keyword evidence="2 16" id="KW-0808">Transferase</keyword>
<dbReference type="InterPro" id="IPR003616">
    <property type="entry name" value="Post-SET_dom"/>
</dbReference>
<evidence type="ECO:0000259" key="11">
    <source>
        <dbReference type="PROSITE" id="PS50016"/>
    </source>
</evidence>
<evidence type="ECO:0000313" key="17">
    <source>
        <dbReference type="Proteomes" id="UP000054558"/>
    </source>
</evidence>
<evidence type="ECO:0000256" key="1">
    <source>
        <dbReference type="ARBA" id="ARBA00022603"/>
    </source>
</evidence>
<evidence type="ECO:0000259" key="12">
    <source>
        <dbReference type="PROSITE" id="PS50280"/>
    </source>
</evidence>
<proteinExistence type="predicted"/>
<dbReference type="STRING" id="105231.A0A1Y1I9U4"/>
<dbReference type="SMART" id="SM00249">
    <property type="entry name" value="PHD"/>
    <property type="match status" value="3"/>
</dbReference>
<dbReference type="SUPFAM" id="SSF82199">
    <property type="entry name" value="SET domain"/>
    <property type="match status" value="1"/>
</dbReference>
<feature type="region of interest" description="Disordered" evidence="10">
    <location>
        <begin position="459"/>
        <end position="480"/>
    </location>
</feature>
<dbReference type="InterPro" id="IPR034732">
    <property type="entry name" value="EPHD"/>
</dbReference>
<evidence type="ECO:0000256" key="3">
    <source>
        <dbReference type="ARBA" id="ARBA00022691"/>
    </source>
</evidence>
<dbReference type="Pfam" id="PF00856">
    <property type="entry name" value="SET"/>
    <property type="match status" value="1"/>
</dbReference>
<dbReference type="GO" id="GO:0008168">
    <property type="term" value="F:methyltransferase activity"/>
    <property type="evidence" value="ECO:0007669"/>
    <property type="project" value="UniProtKB-KW"/>
</dbReference>
<dbReference type="SMART" id="SM00508">
    <property type="entry name" value="PostSET"/>
    <property type="match status" value="1"/>
</dbReference>
<dbReference type="InterPro" id="IPR001965">
    <property type="entry name" value="Znf_PHD"/>
</dbReference>
<dbReference type="Gene3D" id="2.30.30.140">
    <property type="match status" value="1"/>
</dbReference>
<dbReference type="GO" id="GO:0006357">
    <property type="term" value="P:regulation of transcription by RNA polymerase II"/>
    <property type="evidence" value="ECO:0000318"/>
    <property type="project" value="GO_Central"/>
</dbReference>
<evidence type="ECO:0000256" key="4">
    <source>
        <dbReference type="ARBA" id="ARBA00022723"/>
    </source>
</evidence>
<dbReference type="OrthoDB" id="308383at2759"/>
<keyword evidence="8" id="KW-0539">Nucleus</keyword>
<feature type="domain" description="PHD-type" evidence="11">
    <location>
        <begin position="544"/>
        <end position="604"/>
    </location>
</feature>
<keyword evidence="17" id="KW-1185">Reference proteome</keyword>
<dbReference type="InterPro" id="IPR001214">
    <property type="entry name" value="SET_dom"/>
</dbReference>
<evidence type="ECO:0000313" key="16">
    <source>
        <dbReference type="EMBL" id="GAQ87333.1"/>
    </source>
</evidence>
<dbReference type="PROSITE" id="PS01359">
    <property type="entry name" value="ZF_PHD_1"/>
    <property type="match status" value="1"/>
</dbReference>
<feature type="region of interest" description="Disordered" evidence="10">
    <location>
        <begin position="769"/>
        <end position="795"/>
    </location>
</feature>
<keyword evidence="4" id="KW-0479">Metal-binding</keyword>
<dbReference type="PROSITE" id="PS50280">
    <property type="entry name" value="SET"/>
    <property type="match status" value="1"/>
</dbReference>
<keyword evidence="1 16" id="KW-0489">Methyltransferase</keyword>
<dbReference type="PROSITE" id="PS50016">
    <property type="entry name" value="ZF_PHD_2"/>
    <property type="match status" value="2"/>
</dbReference>
<dbReference type="InterPro" id="IPR019787">
    <property type="entry name" value="Znf_PHD-finger"/>
</dbReference>
<feature type="domain" description="PHD-type" evidence="11">
    <location>
        <begin position="727"/>
        <end position="808"/>
    </location>
</feature>
<dbReference type="PROSITE" id="PS50868">
    <property type="entry name" value="POST_SET"/>
    <property type="match status" value="1"/>
</dbReference>
<feature type="region of interest" description="Disordered" evidence="10">
    <location>
        <begin position="953"/>
        <end position="982"/>
    </location>
</feature>
<protein>
    <submittedName>
        <fullName evidence="16">Histone-lysine N-methyltransferase</fullName>
    </submittedName>
</protein>
<dbReference type="InterPro" id="IPR013083">
    <property type="entry name" value="Znf_RING/FYVE/PHD"/>
</dbReference>
<dbReference type="GO" id="GO:0006325">
    <property type="term" value="P:chromatin organization"/>
    <property type="evidence" value="ECO:0007669"/>
    <property type="project" value="UniProtKB-KW"/>
</dbReference>
<evidence type="ECO:0000259" key="14">
    <source>
        <dbReference type="PROSITE" id="PS50868"/>
    </source>
</evidence>
<dbReference type="GO" id="GO:0032259">
    <property type="term" value="P:methylation"/>
    <property type="evidence" value="ECO:0007669"/>
    <property type="project" value="UniProtKB-KW"/>
</dbReference>
<feature type="region of interest" description="Disordered" evidence="10">
    <location>
        <begin position="31"/>
        <end position="91"/>
    </location>
</feature>
<dbReference type="Pfam" id="PF13832">
    <property type="entry name" value="zf-HC5HC2H_2"/>
    <property type="match status" value="1"/>
</dbReference>
<dbReference type="Pfam" id="PF00855">
    <property type="entry name" value="PWWP"/>
    <property type="match status" value="1"/>
</dbReference>
<feature type="region of interest" description="Disordered" evidence="10">
    <location>
        <begin position="266"/>
        <end position="342"/>
    </location>
</feature>
<dbReference type="PANTHER" id="PTHR13793:SF132">
    <property type="entry name" value="HISTONE-LYSINE N-METHYLTRANSFERASE ATX5"/>
    <property type="match status" value="1"/>
</dbReference>
<evidence type="ECO:0000256" key="5">
    <source>
        <dbReference type="ARBA" id="ARBA00022771"/>
    </source>
</evidence>
<dbReference type="CDD" id="cd10518">
    <property type="entry name" value="SET_SETD1-like"/>
    <property type="match status" value="1"/>
</dbReference>
<feature type="compositionally biased region" description="Basic and acidic residues" evidence="10">
    <location>
        <begin position="36"/>
        <end position="48"/>
    </location>
</feature>
<accession>A0A1Y1I9U4</accession>
<dbReference type="Gene3D" id="2.170.270.10">
    <property type="entry name" value="SET domain"/>
    <property type="match status" value="1"/>
</dbReference>
<sequence>MIQRKGRKRQLAGCEVDEDVPLVLLAKRVQPIKIGDGAKRRPQARENDIPLLPTKMAKRVLGKRDPQDGETREERARKRKAVDMSKQGQKPKARVVLKKEAGCVNPEKQKGKTDAACLLAPASAGCDAQGLGTAQCQQFQLPANSSFASSGAGGLEKMEVDGATSPVKRALRGAGGICPDVLRSASECGLECSAEDCKEQPVLLPAATSADLSDAPLGPSGHLSSFLRDSFELSSCPLQQDSLRGAELPNPNLGLGAGLGVGVGVPSAERITTPDPGSVGDRSPSPSSPSLAPFVDAPHMAPITETPRRKSAASKPPLESNAVGGKLPEAPGVAPPSNAVSRRHMPEGAAFPLEKFQAEELVWARTGTRYDPFWPAKVVEMADVPEAVRRSFVPDALCVEYFGPSSSKKWDKDYSWVKRGNIFPFLDFATWFCGQDLKKRAKDFRAAVTAAMLSTSRLDGHLDPVPPELRSSSSSTTEPNSAQLTALAIGATSAETSAAGGSKECISCGGLVKRKGKRKEGLDEGHAVDLEKVCEACYKLFENKQYCWVCKQIWLPNQTDGWVGCDNSECGFWIHADCDGISSDRLKAMEAEDAEYSCPRCRANQETAKVSLPAALAVECDGNEGDYLPAEHMIRCRCEVCLGRKKVDPSAFERHSKCQEANWRESIRVSRIKTSLSGWLDMMEGFKAEGLAYTAKRTQAAKAHDALASVQKRLDVPYTPIHVKWSGERCGVCHSEEDFEDDELITCDRCHVTVHELCYGVRRSAAAEKHSGQHGTGTQSPGNAHPDSRIGSPGKRPKVWVCRACEDPLLKPHCCLCPVRGGALKPTSIEGRWAHVACAQWVTETQLADPAGAMEPVEGIERIPKARWDLVCKICKQQCGAPIQCQQARCVRAYHVMCARLDGLFMEMVARKDGMETRSYCRVHKAVKAENACVSSSLDAELLKRGVVPSRAKPRAAKRTPVVGETRKEVTPSGGGSAARCRPYVPKSERPQVFVRRRPIPQLYEGVVRHARPQLEFLQQQCAVHTRAGDDWVARRQSAAPEGLSVSGMIEHMQATEKSRLSFGKSGIHGWGLIARKTILEGDYVVDYRGTLVRPSVANLREKYYRRIGKDCYLFKVDDQHVVDATETGNLGRLINHSCGPNCYSQITRVDGITRIILRAKRDVQAGEELTYDYRFAQEEDKDRVPCHCGAANCRKFMN</sequence>
<dbReference type="InterPro" id="IPR050701">
    <property type="entry name" value="Histone_Mod_Regulator"/>
</dbReference>
<name>A0A1Y1I9U4_KLENI</name>
<dbReference type="SUPFAM" id="SSF63748">
    <property type="entry name" value="Tudor/PWWP/MBT"/>
    <property type="match status" value="1"/>
</dbReference>
<evidence type="ECO:0000259" key="13">
    <source>
        <dbReference type="PROSITE" id="PS50812"/>
    </source>
</evidence>
<feature type="domain" description="PWWP" evidence="13">
    <location>
        <begin position="358"/>
        <end position="428"/>
    </location>
</feature>
<evidence type="ECO:0000256" key="7">
    <source>
        <dbReference type="ARBA" id="ARBA00022853"/>
    </source>
</evidence>
<dbReference type="PROSITE" id="PS51805">
    <property type="entry name" value="EPHD"/>
    <property type="match status" value="1"/>
</dbReference>
<dbReference type="PANTHER" id="PTHR13793">
    <property type="entry name" value="PHD FINGER PROTEINS"/>
    <property type="match status" value="1"/>
</dbReference>
<evidence type="ECO:0000256" key="8">
    <source>
        <dbReference type="ARBA" id="ARBA00023242"/>
    </source>
</evidence>
<dbReference type="AlphaFoldDB" id="A0A1Y1I9U4"/>
<reference evidence="16 17" key="1">
    <citation type="journal article" date="2014" name="Nat. Commun.">
        <title>Klebsormidium flaccidum genome reveals primary factors for plant terrestrial adaptation.</title>
        <authorList>
            <person name="Hori K."/>
            <person name="Maruyama F."/>
            <person name="Fujisawa T."/>
            <person name="Togashi T."/>
            <person name="Yamamoto N."/>
            <person name="Seo M."/>
            <person name="Sato S."/>
            <person name="Yamada T."/>
            <person name="Mori H."/>
            <person name="Tajima N."/>
            <person name="Moriyama T."/>
            <person name="Ikeuchi M."/>
            <person name="Watanabe M."/>
            <person name="Wada H."/>
            <person name="Kobayashi K."/>
            <person name="Saito M."/>
            <person name="Masuda T."/>
            <person name="Sasaki-Sekimoto Y."/>
            <person name="Mashiguchi K."/>
            <person name="Awai K."/>
            <person name="Shimojima M."/>
            <person name="Masuda S."/>
            <person name="Iwai M."/>
            <person name="Nobusawa T."/>
            <person name="Narise T."/>
            <person name="Kondo S."/>
            <person name="Saito H."/>
            <person name="Sato R."/>
            <person name="Murakawa M."/>
            <person name="Ihara Y."/>
            <person name="Oshima-Yamada Y."/>
            <person name="Ohtaka K."/>
            <person name="Satoh M."/>
            <person name="Sonobe K."/>
            <person name="Ishii M."/>
            <person name="Ohtani R."/>
            <person name="Kanamori-Sato M."/>
            <person name="Honoki R."/>
            <person name="Miyazaki D."/>
            <person name="Mochizuki H."/>
            <person name="Umetsu J."/>
            <person name="Higashi K."/>
            <person name="Shibata D."/>
            <person name="Kamiya Y."/>
            <person name="Sato N."/>
            <person name="Nakamura Y."/>
            <person name="Tabata S."/>
            <person name="Ida S."/>
            <person name="Kurokawa K."/>
            <person name="Ohta H."/>
        </authorList>
    </citation>
    <scope>NUCLEOTIDE SEQUENCE [LARGE SCALE GENOMIC DNA]</scope>
    <source>
        <strain evidence="16 17">NIES-2285</strain>
    </source>
</reference>
<dbReference type="PROSITE" id="PS50812">
    <property type="entry name" value="PWWP"/>
    <property type="match status" value="1"/>
</dbReference>
<evidence type="ECO:0000256" key="9">
    <source>
        <dbReference type="PROSITE-ProRule" id="PRU00146"/>
    </source>
</evidence>
<evidence type="ECO:0000259" key="15">
    <source>
        <dbReference type="PROSITE" id="PS51805"/>
    </source>
</evidence>
<evidence type="ECO:0000256" key="10">
    <source>
        <dbReference type="SAM" id="MobiDB-lite"/>
    </source>
</evidence>
<dbReference type="InterPro" id="IPR011011">
    <property type="entry name" value="Znf_FYVE_PHD"/>
</dbReference>
<evidence type="ECO:0000256" key="2">
    <source>
        <dbReference type="ARBA" id="ARBA00022679"/>
    </source>
</evidence>
<dbReference type="CDD" id="cd20143">
    <property type="entry name" value="PWWP_AtATX3-like"/>
    <property type="match status" value="1"/>
</dbReference>
<dbReference type="EMBL" id="DF237295">
    <property type="protein sequence ID" value="GAQ87333.1"/>
    <property type="molecule type" value="Genomic_DNA"/>
</dbReference>
<feature type="domain" description="Post-SET" evidence="14">
    <location>
        <begin position="1183"/>
        <end position="1199"/>
    </location>
</feature>
<dbReference type="SMART" id="SM00317">
    <property type="entry name" value="SET"/>
    <property type="match status" value="1"/>
</dbReference>
<gene>
    <name evidence="16" type="ORF">KFL_003460030</name>
</gene>